<feature type="transmembrane region" description="Helical" evidence="7">
    <location>
        <begin position="21"/>
        <end position="42"/>
    </location>
</feature>
<protein>
    <submittedName>
        <fullName evidence="10">Multidrug ABC transporter substrate-binding protein</fullName>
    </submittedName>
</protein>
<dbReference type="InterPro" id="IPR025857">
    <property type="entry name" value="MacB_PCD"/>
</dbReference>
<dbReference type="EMBL" id="MWPS01000014">
    <property type="protein sequence ID" value="OPG16692.1"/>
    <property type="molecule type" value="Genomic_DNA"/>
</dbReference>
<keyword evidence="4 7" id="KW-1133">Transmembrane helix</keyword>
<proteinExistence type="inferred from homology"/>
<keyword evidence="5 7" id="KW-0472">Membrane</keyword>
<evidence type="ECO:0000256" key="5">
    <source>
        <dbReference type="ARBA" id="ARBA00023136"/>
    </source>
</evidence>
<keyword evidence="11" id="KW-1185">Reference proteome</keyword>
<name>A0A1V4EV16_9BACL</name>
<feature type="domain" description="MacB-like periplasmic core" evidence="9">
    <location>
        <begin position="21"/>
        <end position="245"/>
    </location>
</feature>
<evidence type="ECO:0000313" key="10">
    <source>
        <dbReference type="EMBL" id="OPG16692.1"/>
    </source>
</evidence>
<evidence type="ECO:0000256" key="7">
    <source>
        <dbReference type="SAM" id="Phobius"/>
    </source>
</evidence>
<gene>
    <name evidence="10" type="ORF">B2M26_04835</name>
</gene>
<evidence type="ECO:0000259" key="8">
    <source>
        <dbReference type="Pfam" id="PF02687"/>
    </source>
</evidence>
<keyword evidence="2" id="KW-1003">Cell membrane</keyword>
<dbReference type="Pfam" id="PF12704">
    <property type="entry name" value="MacB_PCD"/>
    <property type="match status" value="1"/>
</dbReference>
<evidence type="ECO:0000259" key="9">
    <source>
        <dbReference type="Pfam" id="PF12704"/>
    </source>
</evidence>
<feature type="transmembrane region" description="Helical" evidence="7">
    <location>
        <begin position="283"/>
        <end position="305"/>
    </location>
</feature>
<dbReference type="GO" id="GO:0005886">
    <property type="term" value="C:plasma membrane"/>
    <property type="evidence" value="ECO:0007669"/>
    <property type="project" value="UniProtKB-SubCell"/>
</dbReference>
<feature type="domain" description="ABC3 transporter permease C-terminal" evidence="8">
    <location>
        <begin position="287"/>
        <end position="398"/>
    </location>
</feature>
<sequence length="406" mass="42249">MPIRDTFRVAMRSIFANKMRSILTMLGIIIGVASVIALSAVGTVATHGITAQIEALGTNLLTINSGSASVGGVGAGFGSQPTLLGTDAAAIAASDPDVAYASPMIQSNGQVVYQMNNNSVTVQGVNSDYPMIKNLTLGSGRFFSAQEVERSENVVVLGSDIAQTLFAGTNTSPIGAVIDIKQIPFTVVGVLAAQNTIGVQNPNDYVEIPYTTAMNLFTGSPYVNSILVSAQSPSVMMQAQGEITSTLRFLHHLGTGQASDFQIFNQATTLSALSSITTLISEVLSGVAGISLVVGGIGIMNIMLVSVTERTREIGIRKAIGARRQIILFQFLVESVVLSLSGALLGVLIGGGGAELIGVLMKQGSLVSFSSILVSVLFALAVGTIFGVYPARKAARLNTIDALRYE</sequence>
<comment type="subcellular location">
    <subcellularLocation>
        <location evidence="1">Cell membrane</location>
        <topology evidence="1">Multi-pass membrane protein</topology>
    </subcellularLocation>
</comment>
<comment type="caution">
    <text evidence="10">The sequence shown here is derived from an EMBL/GenBank/DDBJ whole genome shotgun (WGS) entry which is preliminary data.</text>
</comment>
<comment type="similarity">
    <text evidence="6">Belongs to the ABC-4 integral membrane protein family.</text>
</comment>
<evidence type="ECO:0000256" key="4">
    <source>
        <dbReference type="ARBA" id="ARBA00022989"/>
    </source>
</evidence>
<dbReference type="GO" id="GO:0022857">
    <property type="term" value="F:transmembrane transporter activity"/>
    <property type="evidence" value="ECO:0007669"/>
    <property type="project" value="TreeGrafter"/>
</dbReference>
<dbReference type="InterPro" id="IPR003838">
    <property type="entry name" value="ABC3_permease_C"/>
</dbReference>
<organism evidence="10 11">
    <name type="scientific">Ferroacidibacillus organovorans</name>
    <dbReference type="NCBI Taxonomy" id="1765683"/>
    <lineage>
        <taxon>Bacteria</taxon>
        <taxon>Bacillati</taxon>
        <taxon>Bacillota</taxon>
        <taxon>Bacilli</taxon>
        <taxon>Bacillales</taxon>
        <taxon>Alicyclobacillaceae</taxon>
        <taxon>Ferroacidibacillus</taxon>
    </lineage>
</organism>
<feature type="transmembrane region" description="Helical" evidence="7">
    <location>
        <begin position="326"/>
        <end position="349"/>
    </location>
</feature>
<accession>A0A1V4EV16</accession>
<feature type="transmembrane region" description="Helical" evidence="7">
    <location>
        <begin position="369"/>
        <end position="389"/>
    </location>
</feature>
<evidence type="ECO:0000256" key="6">
    <source>
        <dbReference type="ARBA" id="ARBA00038076"/>
    </source>
</evidence>
<evidence type="ECO:0000256" key="3">
    <source>
        <dbReference type="ARBA" id="ARBA00022692"/>
    </source>
</evidence>
<keyword evidence="3 7" id="KW-0812">Transmembrane</keyword>
<dbReference type="Proteomes" id="UP000190229">
    <property type="component" value="Unassembled WGS sequence"/>
</dbReference>
<dbReference type="AlphaFoldDB" id="A0A1V4EV16"/>
<dbReference type="Pfam" id="PF02687">
    <property type="entry name" value="FtsX"/>
    <property type="match status" value="1"/>
</dbReference>
<reference evidence="10 11" key="1">
    <citation type="submission" date="2017-02" db="EMBL/GenBank/DDBJ databases">
        <title>Draft genome of Acidibacillus ferrooxidans Huett2.</title>
        <authorList>
            <person name="Schopf S."/>
        </authorList>
    </citation>
    <scope>NUCLEOTIDE SEQUENCE [LARGE SCALE GENOMIC DNA]</scope>
    <source>
        <strain evidence="10 11">Huett2</strain>
    </source>
</reference>
<dbReference type="PANTHER" id="PTHR30572:SF4">
    <property type="entry name" value="ABC TRANSPORTER PERMEASE YTRF"/>
    <property type="match status" value="1"/>
</dbReference>
<evidence type="ECO:0000313" key="11">
    <source>
        <dbReference type="Proteomes" id="UP000190229"/>
    </source>
</evidence>
<evidence type="ECO:0000256" key="2">
    <source>
        <dbReference type="ARBA" id="ARBA00022475"/>
    </source>
</evidence>
<dbReference type="RefSeq" id="WP_079290092.1">
    <property type="nucleotide sequence ID" value="NZ_MWPS01000014.1"/>
</dbReference>
<dbReference type="PANTHER" id="PTHR30572">
    <property type="entry name" value="MEMBRANE COMPONENT OF TRANSPORTER-RELATED"/>
    <property type="match status" value="1"/>
</dbReference>
<evidence type="ECO:0000256" key="1">
    <source>
        <dbReference type="ARBA" id="ARBA00004651"/>
    </source>
</evidence>
<dbReference type="InterPro" id="IPR050250">
    <property type="entry name" value="Macrolide_Exporter_MacB"/>
</dbReference>